<organism evidence="1 2">
    <name type="scientific">Streptomyces rubrogriseus</name>
    <dbReference type="NCBI Taxonomy" id="194673"/>
    <lineage>
        <taxon>Bacteria</taxon>
        <taxon>Bacillati</taxon>
        <taxon>Actinomycetota</taxon>
        <taxon>Actinomycetes</taxon>
        <taxon>Kitasatosporales</taxon>
        <taxon>Streptomycetaceae</taxon>
        <taxon>Streptomyces</taxon>
        <taxon>Streptomyces violaceoruber group</taxon>
    </lineage>
</organism>
<dbReference type="EMBL" id="JAAGMQ010001180">
    <property type="protein sequence ID" value="NEC39283.1"/>
    <property type="molecule type" value="Genomic_DNA"/>
</dbReference>
<protein>
    <submittedName>
        <fullName evidence="1">Uncharacterized protein</fullName>
    </submittedName>
</protein>
<name>A0A6G3TRS1_9ACTN</name>
<gene>
    <name evidence="1" type="ORF">G3I66_40020</name>
</gene>
<dbReference type="RefSeq" id="WP_164279384.1">
    <property type="nucleotide sequence ID" value="NZ_JAAGMQ010001180.1"/>
</dbReference>
<proteinExistence type="predicted"/>
<evidence type="ECO:0000313" key="1">
    <source>
        <dbReference type="EMBL" id="NEC39283.1"/>
    </source>
</evidence>
<dbReference type="AlphaFoldDB" id="A0A6G3TRS1"/>
<dbReference type="Proteomes" id="UP000475666">
    <property type="component" value="Unassembled WGS sequence"/>
</dbReference>
<comment type="caution">
    <text evidence="1">The sequence shown here is derived from an EMBL/GenBank/DDBJ whole genome shotgun (WGS) entry which is preliminary data.</text>
</comment>
<accession>A0A6G3TRS1</accession>
<reference evidence="1 2" key="1">
    <citation type="submission" date="2020-01" db="EMBL/GenBank/DDBJ databases">
        <title>Insect and environment-associated Actinomycetes.</title>
        <authorList>
            <person name="Currrie C."/>
            <person name="Chevrette M."/>
            <person name="Carlson C."/>
            <person name="Stubbendieck R."/>
            <person name="Wendt-Pienkowski E."/>
        </authorList>
    </citation>
    <scope>NUCLEOTIDE SEQUENCE [LARGE SCALE GENOMIC DNA]</scope>
    <source>
        <strain evidence="1 2">SID7739</strain>
    </source>
</reference>
<sequence>MGAALASAARTLLTAGDDGQPQPVVQMAATTVPARRSRHIALADLHGWPLYYVESARITLRLAVPAPPGPDSVLRTAAPTANTDKTMTATIRLTTRPGPRPLADDLVAAALAPAPPHVDSNRPPTPAQQAVAAWRHLPGLYHWAQRLSDEAPDHPATTAAVQAAEDLATAVCSWCAGGPPVDPRLVARAPQPENLDLEAPPALVTLATTVAQLHRSLGTPGRF</sequence>
<evidence type="ECO:0000313" key="2">
    <source>
        <dbReference type="Proteomes" id="UP000475666"/>
    </source>
</evidence>